<dbReference type="GO" id="GO:0003919">
    <property type="term" value="F:FMN adenylyltransferase activity"/>
    <property type="evidence" value="ECO:0007669"/>
    <property type="project" value="UniProtKB-EC"/>
</dbReference>
<gene>
    <name evidence="17" type="ORF">J2X20_000243</name>
</gene>
<dbReference type="InterPro" id="IPR015864">
    <property type="entry name" value="FAD_synthase"/>
</dbReference>
<dbReference type="PANTHER" id="PTHR22749:SF6">
    <property type="entry name" value="RIBOFLAVIN KINASE"/>
    <property type="match status" value="1"/>
</dbReference>
<evidence type="ECO:0000256" key="3">
    <source>
        <dbReference type="ARBA" id="ARBA00005201"/>
    </source>
</evidence>
<dbReference type="Pfam" id="PF01687">
    <property type="entry name" value="Flavokinase"/>
    <property type="match status" value="1"/>
</dbReference>
<proteinExistence type="inferred from homology"/>
<comment type="pathway">
    <text evidence="2 15">Cofactor biosynthesis; FAD biosynthesis; FAD from FMN: step 1/1.</text>
</comment>
<keyword evidence="7 15" id="KW-0548">Nucleotidyltransferase</keyword>
<keyword evidence="4 15" id="KW-0285">Flavoprotein</keyword>
<dbReference type="SUPFAM" id="SSF52374">
    <property type="entry name" value="Nucleotidylyl transferase"/>
    <property type="match status" value="1"/>
</dbReference>
<feature type="domain" description="Riboflavin kinase" evidence="16">
    <location>
        <begin position="187"/>
        <end position="324"/>
    </location>
</feature>
<dbReference type="InterPro" id="IPR015865">
    <property type="entry name" value="Riboflavin_kinase_bac/euk"/>
</dbReference>
<keyword evidence="18" id="KW-1185">Reference proteome</keyword>
<evidence type="ECO:0000256" key="1">
    <source>
        <dbReference type="ARBA" id="ARBA00002121"/>
    </source>
</evidence>
<evidence type="ECO:0000313" key="17">
    <source>
        <dbReference type="EMBL" id="MDR7267614.1"/>
    </source>
</evidence>
<dbReference type="InterPro" id="IPR023468">
    <property type="entry name" value="Riboflavin_kinase"/>
</dbReference>
<evidence type="ECO:0000256" key="7">
    <source>
        <dbReference type="ARBA" id="ARBA00022695"/>
    </source>
</evidence>
<dbReference type="NCBIfam" id="NF004159">
    <property type="entry name" value="PRK05627.1-2"/>
    <property type="match status" value="1"/>
</dbReference>
<keyword evidence="8 15" id="KW-0547">Nucleotide-binding</keyword>
<dbReference type="Pfam" id="PF06574">
    <property type="entry name" value="FAD_syn"/>
    <property type="match status" value="1"/>
</dbReference>
<evidence type="ECO:0000256" key="12">
    <source>
        <dbReference type="ARBA" id="ARBA00023268"/>
    </source>
</evidence>
<dbReference type="NCBIfam" id="TIGR00083">
    <property type="entry name" value="ribF"/>
    <property type="match status" value="1"/>
</dbReference>
<name>A0ABU1YFJ6_ROSSA</name>
<reference evidence="17 18" key="1">
    <citation type="submission" date="2023-07" db="EMBL/GenBank/DDBJ databases">
        <title>Sorghum-associated microbial communities from plants grown in Nebraska, USA.</title>
        <authorList>
            <person name="Schachtman D."/>
        </authorList>
    </citation>
    <scope>NUCLEOTIDE SEQUENCE [LARGE SCALE GENOMIC DNA]</scope>
    <source>
        <strain evidence="17 18">BE314</strain>
    </source>
</reference>
<comment type="catalytic activity">
    <reaction evidence="14 15">
        <text>FMN + ATP + H(+) = FAD + diphosphate</text>
        <dbReference type="Rhea" id="RHEA:17237"/>
        <dbReference type="ChEBI" id="CHEBI:15378"/>
        <dbReference type="ChEBI" id="CHEBI:30616"/>
        <dbReference type="ChEBI" id="CHEBI:33019"/>
        <dbReference type="ChEBI" id="CHEBI:57692"/>
        <dbReference type="ChEBI" id="CHEBI:58210"/>
        <dbReference type="EC" id="2.7.7.2"/>
    </reaction>
</comment>
<evidence type="ECO:0000259" key="16">
    <source>
        <dbReference type="SMART" id="SM00904"/>
    </source>
</evidence>
<comment type="pathway">
    <text evidence="3 15">Cofactor biosynthesis; FMN biosynthesis; FMN from riboflavin (ATP route): step 1/1.</text>
</comment>
<evidence type="ECO:0000256" key="10">
    <source>
        <dbReference type="ARBA" id="ARBA00022827"/>
    </source>
</evidence>
<dbReference type="EC" id="2.7.1.26" evidence="15"/>
<evidence type="ECO:0000256" key="13">
    <source>
        <dbReference type="ARBA" id="ARBA00047880"/>
    </source>
</evidence>
<evidence type="ECO:0000256" key="9">
    <source>
        <dbReference type="ARBA" id="ARBA00022777"/>
    </source>
</evidence>
<evidence type="ECO:0000256" key="6">
    <source>
        <dbReference type="ARBA" id="ARBA00022679"/>
    </source>
</evidence>
<evidence type="ECO:0000256" key="5">
    <source>
        <dbReference type="ARBA" id="ARBA00022643"/>
    </source>
</evidence>
<organism evidence="17 18">
    <name type="scientific">Roseateles saccharophilus</name>
    <name type="common">Pseudomonas saccharophila</name>
    <dbReference type="NCBI Taxonomy" id="304"/>
    <lineage>
        <taxon>Bacteria</taxon>
        <taxon>Pseudomonadati</taxon>
        <taxon>Pseudomonadota</taxon>
        <taxon>Betaproteobacteria</taxon>
        <taxon>Burkholderiales</taxon>
        <taxon>Sphaerotilaceae</taxon>
        <taxon>Roseateles</taxon>
    </lineage>
</organism>
<protein>
    <recommendedName>
        <fullName evidence="15">Riboflavin biosynthesis protein</fullName>
    </recommendedName>
    <domain>
        <recommendedName>
            <fullName evidence="15">Riboflavin kinase</fullName>
            <ecNumber evidence="15">2.7.1.26</ecNumber>
        </recommendedName>
        <alternativeName>
            <fullName evidence="15">Flavokinase</fullName>
        </alternativeName>
    </domain>
    <domain>
        <recommendedName>
            <fullName evidence="15">FMN adenylyltransferase</fullName>
            <ecNumber evidence="15">2.7.7.2</ecNumber>
        </recommendedName>
        <alternativeName>
            <fullName evidence="15">FAD pyrophosphorylase</fullName>
        </alternativeName>
        <alternativeName>
            <fullName evidence="15">FAD synthase</fullName>
        </alternativeName>
    </domain>
</protein>
<dbReference type="NCBIfam" id="NF004163">
    <property type="entry name" value="PRK05627.1-6"/>
    <property type="match status" value="1"/>
</dbReference>
<evidence type="ECO:0000313" key="18">
    <source>
        <dbReference type="Proteomes" id="UP001180453"/>
    </source>
</evidence>
<dbReference type="CDD" id="cd02064">
    <property type="entry name" value="FAD_synthetase_N"/>
    <property type="match status" value="1"/>
</dbReference>
<dbReference type="SUPFAM" id="SSF82114">
    <property type="entry name" value="Riboflavin kinase-like"/>
    <property type="match status" value="1"/>
</dbReference>
<keyword evidence="12" id="KW-0511">Multifunctional enzyme</keyword>
<evidence type="ECO:0000256" key="2">
    <source>
        <dbReference type="ARBA" id="ARBA00004726"/>
    </source>
</evidence>
<dbReference type="Proteomes" id="UP001180453">
    <property type="component" value="Unassembled WGS sequence"/>
</dbReference>
<evidence type="ECO:0000256" key="15">
    <source>
        <dbReference type="PIRNR" id="PIRNR004491"/>
    </source>
</evidence>
<dbReference type="InterPro" id="IPR023465">
    <property type="entry name" value="Riboflavin_kinase_dom_sf"/>
</dbReference>
<dbReference type="EC" id="2.7.7.2" evidence="15"/>
<comment type="caution">
    <text evidence="17">The sequence shown here is derived from an EMBL/GenBank/DDBJ whole genome shotgun (WGS) entry which is preliminary data.</text>
</comment>
<comment type="similarity">
    <text evidence="15">Belongs to the ribF family.</text>
</comment>
<keyword evidence="9 15" id="KW-0418">Kinase</keyword>
<sequence>MRVFRGFHHPGIAPACALTIGNFDGVHRGHQAMLALLQSEARHRGLPTCVMTFEPHPRDFFAAKAGKPELAPARIAPLRDKLGELERCGVDQVVILRFDEALASLPAQDFIRQVLQDGLGARYVLVGDDFRFGAKRHGDYATLDAAGQAQGFDVARMMSYEVHGLRVSSSAVREALASGDMAAAASLLGRPYAITGHVTHGRKLGRQLGETRPGAADGFRTLNLRFPHDKPAAHGIFAVLVHGLMPEPLPGVASLGNRPTVEDAGRVLLEVHCLNWPLGAEGGYGKLARVELLHKLRDEAKYEGLEALTAAIRADTAAARAFLATHAASHAQVSRQTTRDRI</sequence>
<dbReference type="GO" id="GO:0008531">
    <property type="term" value="F:riboflavin kinase activity"/>
    <property type="evidence" value="ECO:0007669"/>
    <property type="project" value="UniProtKB-EC"/>
</dbReference>
<dbReference type="PANTHER" id="PTHR22749">
    <property type="entry name" value="RIBOFLAVIN KINASE/FMN ADENYLYLTRANSFERASE"/>
    <property type="match status" value="1"/>
</dbReference>
<keyword evidence="11 15" id="KW-0067">ATP-binding</keyword>
<dbReference type="Gene3D" id="3.40.50.620">
    <property type="entry name" value="HUPs"/>
    <property type="match status" value="1"/>
</dbReference>
<comment type="catalytic activity">
    <reaction evidence="13 15">
        <text>riboflavin + ATP = FMN + ADP + H(+)</text>
        <dbReference type="Rhea" id="RHEA:14357"/>
        <dbReference type="ChEBI" id="CHEBI:15378"/>
        <dbReference type="ChEBI" id="CHEBI:30616"/>
        <dbReference type="ChEBI" id="CHEBI:57986"/>
        <dbReference type="ChEBI" id="CHEBI:58210"/>
        <dbReference type="ChEBI" id="CHEBI:456216"/>
        <dbReference type="EC" id="2.7.1.26"/>
    </reaction>
</comment>
<evidence type="ECO:0000256" key="11">
    <source>
        <dbReference type="ARBA" id="ARBA00022840"/>
    </source>
</evidence>
<dbReference type="Gene3D" id="2.40.30.30">
    <property type="entry name" value="Riboflavin kinase-like"/>
    <property type="match status" value="1"/>
</dbReference>
<evidence type="ECO:0000256" key="14">
    <source>
        <dbReference type="ARBA" id="ARBA00049494"/>
    </source>
</evidence>
<dbReference type="SMART" id="SM00904">
    <property type="entry name" value="Flavokinase"/>
    <property type="match status" value="1"/>
</dbReference>
<dbReference type="PIRSF" id="PIRSF004491">
    <property type="entry name" value="FAD_Synth"/>
    <property type="match status" value="1"/>
</dbReference>
<keyword evidence="5 15" id="KW-0288">FMN</keyword>
<dbReference type="RefSeq" id="WP_310259667.1">
    <property type="nucleotide sequence ID" value="NZ_JAVDXU010000001.1"/>
</dbReference>
<comment type="function">
    <text evidence="1">Catalyzes the phosphorylation of riboflavin to FMN followed by the adenylation of FMN to FAD.</text>
</comment>
<evidence type="ECO:0000256" key="4">
    <source>
        <dbReference type="ARBA" id="ARBA00022630"/>
    </source>
</evidence>
<keyword evidence="6 15" id="KW-0808">Transferase</keyword>
<dbReference type="InterPro" id="IPR014729">
    <property type="entry name" value="Rossmann-like_a/b/a_fold"/>
</dbReference>
<dbReference type="InterPro" id="IPR002606">
    <property type="entry name" value="Riboflavin_kinase_bac"/>
</dbReference>
<keyword evidence="10 15" id="KW-0274">FAD</keyword>
<accession>A0ABU1YFJ6</accession>
<dbReference type="EMBL" id="JAVDXU010000001">
    <property type="protein sequence ID" value="MDR7267614.1"/>
    <property type="molecule type" value="Genomic_DNA"/>
</dbReference>
<evidence type="ECO:0000256" key="8">
    <source>
        <dbReference type="ARBA" id="ARBA00022741"/>
    </source>
</evidence>